<feature type="domain" description="NADP-dependent oxidoreductase" evidence="1">
    <location>
        <begin position="16"/>
        <end position="316"/>
    </location>
</feature>
<organism evidence="2 3">
    <name type="scientific">Rhizobium ruizarguesonis</name>
    <dbReference type="NCBI Taxonomy" id="2081791"/>
    <lineage>
        <taxon>Bacteria</taxon>
        <taxon>Pseudomonadati</taxon>
        <taxon>Pseudomonadota</taxon>
        <taxon>Alphaproteobacteria</taxon>
        <taxon>Hyphomicrobiales</taxon>
        <taxon>Rhizobiaceae</taxon>
        <taxon>Rhizobium/Agrobacterium group</taxon>
        <taxon>Rhizobium</taxon>
    </lineage>
</organism>
<evidence type="ECO:0000313" key="3">
    <source>
        <dbReference type="Proteomes" id="UP000291659"/>
    </source>
</evidence>
<evidence type="ECO:0000259" key="1">
    <source>
        <dbReference type="Pfam" id="PF00248"/>
    </source>
</evidence>
<proteinExistence type="predicted"/>
<dbReference type="Gene3D" id="3.20.20.100">
    <property type="entry name" value="NADP-dependent oxidoreductase domain"/>
    <property type="match status" value="1"/>
</dbReference>
<evidence type="ECO:0000313" key="2">
    <source>
        <dbReference type="EMBL" id="TAX80980.1"/>
    </source>
</evidence>
<sequence>MKHHAFGRMAFTVTNVGFGAWQIGGSWGDISEADGRAALNAALDAGMTFIDTADVYGDGRSEKIIADVLKSRGGKRPMVATKAGRRLNPHVAEGYTKANLEGFIDRSLTNLAVDSLDLVQLQCPPRDVLYQPEVFEGLDALQKAGKIKGYGVSVEKVEDGLKAIEYPGVVSIQIIYNIFRQRPDHLFFQEARRRNVAIIARVPLASGLLSGKITRDTHFASDDHRNFNRNGEAFDVGETFAGVPFEVGLQAVEEVRKLVPAGATMAALALRWILMSDAVTVVIPGARNGEQARANAAAADLAPLSADVMAATHEIYERLIAPHVHQRW</sequence>
<name>A0ABY1X7A1_9HYPH</name>
<dbReference type="InterPro" id="IPR023210">
    <property type="entry name" value="NADP_OxRdtase_dom"/>
</dbReference>
<accession>A0ABY1X7A1</accession>
<dbReference type="Proteomes" id="UP000291659">
    <property type="component" value="Unassembled WGS sequence"/>
</dbReference>
<dbReference type="PANTHER" id="PTHR43312">
    <property type="entry name" value="D-THREO-ALDOSE 1-DEHYDROGENASE"/>
    <property type="match status" value="1"/>
</dbReference>
<keyword evidence="3" id="KW-1185">Reference proteome</keyword>
<dbReference type="Pfam" id="PF00248">
    <property type="entry name" value="Aldo_ket_red"/>
    <property type="match status" value="1"/>
</dbReference>
<dbReference type="EMBL" id="SIOX01000001">
    <property type="protein sequence ID" value="TAX80980.1"/>
    <property type="molecule type" value="Genomic_DNA"/>
</dbReference>
<dbReference type="SUPFAM" id="SSF51430">
    <property type="entry name" value="NAD(P)-linked oxidoreductase"/>
    <property type="match status" value="1"/>
</dbReference>
<dbReference type="RefSeq" id="WP_130696886.1">
    <property type="nucleotide sequence ID" value="NZ_SINW01000001.1"/>
</dbReference>
<dbReference type="PANTHER" id="PTHR43312:SF1">
    <property type="entry name" value="NADP-DEPENDENT OXIDOREDUCTASE DOMAIN-CONTAINING PROTEIN"/>
    <property type="match status" value="1"/>
</dbReference>
<protein>
    <submittedName>
        <fullName evidence="2">Aldo/keto reductase</fullName>
    </submittedName>
</protein>
<dbReference type="InterPro" id="IPR036812">
    <property type="entry name" value="NAD(P)_OxRdtase_dom_sf"/>
</dbReference>
<reference evidence="2 3" key="1">
    <citation type="submission" date="2019-02" db="EMBL/GenBank/DDBJ databases">
        <title>The genomic architecture of introgression among sibling species of bacteria.</title>
        <authorList>
            <person name="Cavassim M.I.A."/>
            <person name="Moeskjaer S."/>
            <person name="Moslemi C."/>
            <person name="Fields B."/>
            <person name="Bachmann A."/>
            <person name="Vilhjalmsson B."/>
            <person name="Schierup M.H."/>
            <person name="Young J.P.W."/>
            <person name="Andersen S.U."/>
        </authorList>
    </citation>
    <scope>NUCLEOTIDE SEQUENCE [LARGE SCALE GENOMIC DNA]</scope>
    <source>
        <strain evidence="2 3">SM141A</strain>
    </source>
</reference>
<dbReference type="InterPro" id="IPR053135">
    <property type="entry name" value="AKR2_Oxidoreductase"/>
</dbReference>
<comment type="caution">
    <text evidence="2">The sequence shown here is derived from an EMBL/GenBank/DDBJ whole genome shotgun (WGS) entry which is preliminary data.</text>
</comment>
<gene>
    <name evidence="2" type="ORF">ELH98_07845</name>
</gene>
<dbReference type="CDD" id="cd19086">
    <property type="entry name" value="AKR_AKR11C1"/>
    <property type="match status" value="1"/>
</dbReference>